<dbReference type="InterPro" id="IPR002110">
    <property type="entry name" value="Ankyrin_rpt"/>
</dbReference>
<protein>
    <submittedName>
        <fullName evidence="5">Uncharacterized protein</fullName>
    </submittedName>
</protein>
<dbReference type="OrthoDB" id="5382682at2"/>
<feature type="repeat" description="ANK" evidence="3">
    <location>
        <begin position="59"/>
        <end position="82"/>
    </location>
</feature>
<feature type="repeat" description="ANK" evidence="3">
    <location>
        <begin position="131"/>
        <end position="163"/>
    </location>
</feature>
<organism evidence="5 6">
    <name type="scientific">Solidesulfovibrio carbinolicus</name>
    <dbReference type="NCBI Taxonomy" id="296842"/>
    <lineage>
        <taxon>Bacteria</taxon>
        <taxon>Pseudomonadati</taxon>
        <taxon>Thermodesulfobacteriota</taxon>
        <taxon>Desulfovibrionia</taxon>
        <taxon>Desulfovibrionales</taxon>
        <taxon>Desulfovibrionaceae</taxon>
        <taxon>Solidesulfovibrio</taxon>
    </lineage>
</organism>
<gene>
    <name evidence="5" type="ORF">C3Y92_13980</name>
</gene>
<dbReference type="KEGG" id="dcb:C3Y92_13980"/>
<sequence>MKRLSWLWLAPLLLGLSVASPAPAEHTTSGTRLVRLGDLDALNAWLEHGSSDPNQADDDGWTPLLAAAARGRADMVALLLKHPGHPSDPGVRFAPSQALAVHLAAQSGDVASVALLLDARPGDLEEKLPVNGHTPLLQAVFYNRTALTKMLLDRGADTAATTLRGLSALALARQFGNSELIGLLETRPPAEEAVAKDYADNLARIREHPASGEEAAQAAVDAAASAIAMALVEAGRQGTPPEELLMRLQQLLDACQVNRLAGDLRQPLLVIAVTGGNAEPHPENARSFRTLLVKSLLARGADPLQKEKHPMGTQSITRAAAFGHVTSLREMAASLEPHRLKAALNEVPAVNGYTTLHDAVVRAGTAADPSGYLETIRWARLHGSRDDLEDFNGLTPRDHAEALADPVRRTLVMEAMGSPGGQP</sequence>
<evidence type="ECO:0000313" key="5">
    <source>
        <dbReference type="EMBL" id="QAZ68270.1"/>
    </source>
</evidence>
<feature type="signal peptide" evidence="4">
    <location>
        <begin position="1"/>
        <end position="24"/>
    </location>
</feature>
<dbReference type="PANTHER" id="PTHR24173:SF74">
    <property type="entry name" value="ANKYRIN REPEAT DOMAIN-CONTAINING PROTEIN 16"/>
    <property type="match status" value="1"/>
</dbReference>
<dbReference type="Pfam" id="PF12796">
    <property type="entry name" value="Ank_2"/>
    <property type="match status" value="1"/>
</dbReference>
<dbReference type="PANTHER" id="PTHR24173">
    <property type="entry name" value="ANKYRIN REPEAT CONTAINING"/>
    <property type="match status" value="1"/>
</dbReference>
<dbReference type="RefSeq" id="WP_129353607.1">
    <property type="nucleotide sequence ID" value="NZ_CP026538.1"/>
</dbReference>
<dbReference type="PROSITE" id="PS50088">
    <property type="entry name" value="ANK_REPEAT"/>
    <property type="match status" value="2"/>
</dbReference>
<evidence type="ECO:0000313" key="6">
    <source>
        <dbReference type="Proteomes" id="UP000293296"/>
    </source>
</evidence>
<evidence type="ECO:0000256" key="4">
    <source>
        <dbReference type="SAM" id="SignalP"/>
    </source>
</evidence>
<dbReference type="AlphaFoldDB" id="A0A4P6HQ60"/>
<evidence type="ECO:0000256" key="1">
    <source>
        <dbReference type="ARBA" id="ARBA00022737"/>
    </source>
</evidence>
<name>A0A4P6HQ60_9BACT</name>
<keyword evidence="6" id="KW-1185">Reference proteome</keyword>
<accession>A0A4P6HQ60</accession>
<dbReference type="Proteomes" id="UP000293296">
    <property type="component" value="Chromosome"/>
</dbReference>
<dbReference type="PROSITE" id="PS50297">
    <property type="entry name" value="ANK_REP_REGION"/>
    <property type="match status" value="2"/>
</dbReference>
<keyword evidence="4" id="KW-0732">Signal</keyword>
<dbReference type="EMBL" id="CP026538">
    <property type="protein sequence ID" value="QAZ68270.1"/>
    <property type="molecule type" value="Genomic_DNA"/>
</dbReference>
<reference evidence="5 6" key="1">
    <citation type="submission" date="2018-02" db="EMBL/GenBank/DDBJ databases">
        <title>Genome sequence of Desulfovibrio carbinolicus DSM 3852.</title>
        <authorList>
            <person name="Wilbanks E."/>
            <person name="Skennerton C.T."/>
            <person name="Orphan V.J."/>
        </authorList>
    </citation>
    <scope>NUCLEOTIDE SEQUENCE [LARGE SCALE GENOMIC DNA]</scope>
    <source>
        <strain evidence="5 6">DSM 3852</strain>
    </source>
</reference>
<dbReference type="InterPro" id="IPR036770">
    <property type="entry name" value="Ankyrin_rpt-contain_sf"/>
</dbReference>
<evidence type="ECO:0000256" key="3">
    <source>
        <dbReference type="PROSITE-ProRule" id="PRU00023"/>
    </source>
</evidence>
<dbReference type="SUPFAM" id="SSF48403">
    <property type="entry name" value="Ankyrin repeat"/>
    <property type="match status" value="1"/>
</dbReference>
<dbReference type="SMART" id="SM00248">
    <property type="entry name" value="ANK"/>
    <property type="match status" value="5"/>
</dbReference>
<dbReference type="Gene3D" id="1.25.40.20">
    <property type="entry name" value="Ankyrin repeat-containing domain"/>
    <property type="match status" value="2"/>
</dbReference>
<feature type="chain" id="PRO_5020183326" evidence="4">
    <location>
        <begin position="25"/>
        <end position="423"/>
    </location>
</feature>
<keyword evidence="1" id="KW-0677">Repeat</keyword>
<dbReference type="Pfam" id="PF00023">
    <property type="entry name" value="Ank"/>
    <property type="match status" value="1"/>
</dbReference>
<proteinExistence type="predicted"/>
<keyword evidence="2 3" id="KW-0040">ANK repeat</keyword>
<evidence type="ECO:0000256" key="2">
    <source>
        <dbReference type="ARBA" id="ARBA00023043"/>
    </source>
</evidence>